<dbReference type="RefSeq" id="WP_379980384.1">
    <property type="nucleotide sequence ID" value="NZ_JBHSFV010000010.1"/>
</dbReference>
<feature type="chain" id="PRO_5046241949" evidence="1">
    <location>
        <begin position="24"/>
        <end position="165"/>
    </location>
</feature>
<sequence>MKKTFLKISLLFFALVFVTSCGSDDDGPAEAAPVKFRALIAGQNVRTDVVTATLSNNGGRLSINVVTDFGPLTMTVGSSEADAPAVAVQDYIIDETGTAQISINSLDANFSSSPELGGSITISEINMEEMTVFGSFGAILANTLDDDDTIAITNGALFNVNFMVQ</sequence>
<dbReference type="InterPro" id="IPR046219">
    <property type="entry name" value="DUF6252"/>
</dbReference>
<keyword evidence="3" id="KW-1185">Reference proteome</keyword>
<dbReference type="Pfam" id="PF19765">
    <property type="entry name" value="DUF6252"/>
    <property type="match status" value="1"/>
</dbReference>
<name>A0ABV9I0Y6_9FLAO</name>
<gene>
    <name evidence="2" type="ORF">ACFO3O_15405</name>
</gene>
<dbReference type="PROSITE" id="PS51257">
    <property type="entry name" value="PROKAR_LIPOPROTEIN"/>
    <property type="match status" value="1"/>
</dbReference>
<dbReference type="EMBL" id="JBHSFV010000010">
    <property type="protein sequence ID" value="MFC4635296.1"/>
    <property type="molecule type" value="Genomic_DNA"/>
</dbReference>
<dbReference type="Proteomes" id="UP001596043">
    <property type="component" value="Unassembled WGS sequence"/>
</dbReference>
<protein>
    <submittedName>
        <fullName evidence="2">DUF6252 family protein</fullName>
    </submittedName>
</protein>
<accession>A0ABV9I0Y6</accession>
<evidence type="ECO:0000313" key="3">
    <source>
        <dbReference type="Proteomes" id="UP001596043"/>
    </source>
</evidence>
<reference evidence="3" key="1">
    <citation type="journal article" date="2019" name="Int. J. Syst. Evol. Microbiol.">
        <title>The Global Catalogue of Microorganisms (GCM) 10K type strain sequencing project: providing services to taxonomists for standard genome sequencing and annotation.</title>
        <authorList>
            <consortium name="The Broad Institute Genomics Platform"/>
            <consortium name="The Broad Institute Genome Sequencing Center for Infectious Disease"/>
            <person name="Wu L."/>
            <person name="Ma J."/>
        </authorList>
    </citation>
    <scope>NUCLEOTIDE SEQUENCE [LARGE SCALE GENOMIC DNA]</scope>
    <source>
        <strain evidence="3">YJ-61-S</strain>
    </source>
</reference>
<evidence type="ECO:0000256" key="1">
    <source>
        <dbReference type="SAM" id="SignalP"/>
    </source>
</evidence>
<feature type="signal peptide" evidence="1">
    <location>
        <begin position="1"/>
        <end position="23"/>
    </location>
</feature>
<comment type="caution">
    <text evidence="2">The sequence shown here is derived from an EMBL/GenBank/DDBJ whole genome shotgun (WGS) entry which is preliminary data.</text>
</comment>
<evidence type="ECO:0000313" key="2">
    <source>
        <dbReference type="EMBL" id="MFC4635296.1"/>
    </source>
</evidence>
<keyword evidence="1" id="KW-0732">Signal</keyword>
<proteinExistence type="predicted"/>
<organism evidence="2 3">
    <name type="scientific">Dokdonia ponticola</name>
    <dbReference type="NCBI Taxonomy" id="2041041"/>
    <lineage>
        <taxon>Bacteria</taxon>
        <taxon>Pseudomonadati</taxon>
        <taxon>Bacteroidota</taxon>
        <taxon>Flavobacteriia</taxon>
        <taxon>Flavobacteriales</taxon>
        <taxon>Flavobacteriaceae</taxon>
        <taxon>Dokdonia</taxon>
    </lineage>
</organism>